<dbReference type="OMA" id="ICQYRCR"/>
<dbReference type="OrthoDB" id="3935740at2759"/>
<dbReference type="Gene3D" id="1.20.90.10">
    <property type="entry name" value="Phospholipase A2 domain"/>
    <property type="match status" value="1"/>
</dbReference>
<keyword evidence="2" id="KW-0964">Secreted</keyword>
<dbReference type="GO" id="GO:0006644">
    <property type="term" value="P:phospholipid metabolic process"/>
    <property type="evidence" value="ECO:0007669"/>
    <property type="project" value="InterPro"/>
</dbReference>
<protein>
    <submittedName>
        <fullName evidence="3">Group XIIA secretory phospholipase A2, putative</fullName>
        <ecNumber evidence="3">3.1.1.4</ecNumber>
    </submittedName>
</protein>
<dbReference type="PANTHER" id="PTHR12824:SF8">
    <property type="entry name" value="GXIVSPLA2, ISOFORM A"/>
    <property type="match status" value="1"/>
</dbReference>
<dbReference type="CTD" id="8235990"/>
<dbReference type="FunCoup" id="E0VX49">
    <property type="interactions" value="134"/>
</dbReference>
<dbReference type="GO" id="GO:0005509">
    <property type="term" value="F:calcium ion binding"/>
    <property type="evidence" value="ECO:0007669"/>
    <property type="project" value="InterPro"/>
</dbReference>
<dbReference type="eggNOG" id="ENOG502QU22">
    <property type="taxonomic scope" value="Eukaryota"/>
</dbReference>
<dbReference type="PROSITE" id="PS00118">
    <property type="entry name" value="PA2_HIS"/>
    <property type="match status" value="1"/>
</dbReference>
<dbReference type="EnsemblMetazoa" id="PHUM494830-RA">
    <property type="protein sequence ID" value="PHUM494830-PA"/>
    <property type="gene ID" value="PHUM494830"/>
</dbReference>
<dbReference type="InParanoid" id="E0VX49"/>
<evidence type="ECO:0000313" key="5">
    <source>
        <dbReference type="Proteomes" id="UP000009046"/>
    </source>
</evidence>
<evidence type="ECO:0000256" key="1">
    <source>
        <dbReference type="ARBA" id="ARBA00004613"/>
    </source>
</evidence>
<dbReference type="Proteomes" id="UP000009046">
    <property type="component" value="Unassembled WGS sequence"/>
</dbReference>
<dbReference type="GO" id="GO:0004623">
    <property type="term" value="F:phospholipase A2 activity"/>
    <property type="evidence" value="ECO:0007669"/>
    <property type="project" value="UniProtKB-EC"/>
</dbReference>
<sequence>MEIPKMKILIYVLTFLGYAWSGYGSGLLENIRDAVEAAEGFFVNFLENAGDIVKKLNEGYRILDASKDNCKFSCPSGEIPVKNKYYKPSSNGCGTDILKLKIKEYIPSLDMTECCDQHDLCYDTCNNLKSHCDNLFKDCLYKLCDNSSKLDPLVKACKVAASMASGSMTLGCKSYLESQKKSCYCSLSDKKRKYEAGGEL</sequence>
<dbReference type="KEGG" id="phu:Phum_PHUM494830"/>
<dbReference type="InterPro" id="IPR010711">
    <property type="entry name" value="PLA2G12"/>
</dbReference>
<proteinExistence type="predicted"/>
<gene>
    <name evidence="4" type="primary">8235990</name>
    <name evidence="3" type="ORF">Phum_PHUM494830</name>
</gene>
<reference evidence="4" key="3">
    <citation type="submission" date="2021-02" db="UniProtKB">
        <authorList>
            <consortium name="EnsemblMetazoa"/>
        </authorList>
    </citation>
    <scope>IDENTIFICATION</scope>
    <source>
        <strain evidence="4">USDA</strain>
    </source>
</reference>
<evidence type="ECO:0000256" key="2">
    <source>
        <dbReference type="ARBA" id="ARBA00022525"/>
    </source>
</evidence>
<comment type="subcellular location">
    <subcellularLocation>
        <location evidence="1">Secreted</location>
    </subcellularLocation>
</comment>
<dbReference type="InterPro" id="IPR036444">
    <property type="entry name" value="PLipase_A2_dom_sf"/>
</dbReference>
<dbReference type="SUPFAM" id="SSF48619">
    <property type="entry name" value="Phospholipase A2, PLA2"/>
    <property type="match status" value="1"/>
</dbReference>
<dbReference type="HOGENOM" id="CLU_093969_0_0_1"/>
<reference evidence="3" key="1">
    <citation type="submission" date="2007-04" db="EMBL/GenBank/DDBJ databases">
        <title>Annotation of Pediculus humanus corporis strain USDA.</title>
        <authorList>
            <person name="Kirkness E."/>
            <person name="Hannick L."/>
            <person name="Hass B."/>
            <person name="Bruggner R."/>
            <person name="Lawson D."/>
            <person name="Bidwell S."/>
            <person name="Joardar V."/>
            <person name="Caler E."/>
            <person name="Walenz B."/>
            <person name="Inman J."/>
            <person name="Schobel S."/>
            <person name="Galinsky K."/>
            <person name="Amedeo P."/>
            <person name="Strausberg R."/>
        </authorList>
    </citation>
    <scope>NUCLEOTIDE SEQUENCE</scope>
    <source>
        <strain evidence="3">USDA</strain>
    </source>
</reference>
<keyword evidence="5" id="KW-1185">Reference proteome</keyword>
<dbReference type="Pfam" id="PF06951">
    <property type="entry name" value="PLA2G12"/>
    <property type="match status" value="1"/>
</dbReference>
<dbReference type="RefSeq" id="XP_002430693.1">
    <property type="nucleotide sequence ID" value="XM_002430648.1"/>
</dbReference>
<dbReference type="InterPro" id="IPR033113">
    <property type="entry name" value="PLA2_histidine"/>
</dbReference>
<dbReference type="AlphaFoldDB" id="E0VX49"/>
<organism>
    <name type="scientific">Pediculus humanus subsp. corporis</name>
    <name type="common">Body louse</name>
    <dbReference type="NCBI Taxonomy" id="121224"/>
    <lineage>
        <taxon>Eukaryota</taxon>
        <taxon>Metazoa</taxon>
        <taxon>Ecdysozoa</taxon>
        <taxon>Arthropoda</taxon>
        <taxon>Hexapoda</taxon>
        <taxon>Insecta</taxon>
        <taxon>Pterygota</taxon>
        <taxon>Neoptera</taxon>
        <taxon>Paraneoptera</taxon>
        <taxon>Psocodea</taxon>
        <taxon>Troctomorpha</taxon>
        <taxon>Phthiraptera</taxon>
        <taxon>Anoplura</taxon>
        <taxon>Pediculidae</taxon>
        <taxon>Pediculus</taxon>
    </lineage>
</organism>
<dbReference type="GO" id="GO:0005576">
    <property type="term" value="C:extracellular region"/>
    <property type="evidence" value="ECO:0007669"/>
    <property type="project" value="UniProtKB-SubCell"/>
</dbReference>
<dbReference type="STRING" id="121224.E0VX49"/>
<dbReference type="PANTHER" id="PTHR12824">
    <property type="entry name" value="GROUP XII SECRETORY PHOSPHOLIPASE A2 FAMILY MEMBER"/>
    <property type="match status" value="1"/>
</dbReference>
<name>E0VX49_PEDHC</name>
<evidence type="ECO:0000313" key="3">
    <source>
        <dbReference type="EMBL" id="EEB17955.1"/>
    </source>
</evidence>
<dbReference type="EMBL" id="DS235829">
    <property type="protein sequence ID" value="EEB17955.1"/>
    <property type="molecule type" value="Genomic_DNA"/>
</dbReference>
<evidence type="ECO:0000313" key="4">
    <source>
        <dbReference type="EnsemblMetazoa" id="PHUM494830-PA"/>
    </source>
</evidence>
<dbReference type="GO" id="GO:0016042">
    <property type="term" value="P:lipid catabolic process"/>
    <property type="evidence" value="ECO:0007669"/>
    <property type="project" value="InterPro"/>
</dbReference>
<dbReference type="GO" id="GO:0050482">
    <property type="term" value="P:arachidonate secretion"/>
    <property type="evidence" value="ECO:0007669"/>
    <property type="project" value="InterPro"/>
</dbReference>
<keyword evidence="3" id="KW-0378">Hydrolase</keyword>
<dbReference type="VEuPathDB" id="VectorBase:PHUM494830"/>
<accession>E0VX49</accession>
<dbReference type="EMBL" id="AAZO01005992">
    <property type="status" value="NOT_ANNOTATED_CDS"/>
    <property type="molecule type" value="Genomic_DNA"/>
</dbReference>
<dbReference type="GeneID" id="8235990"/>
<dbReference type="EC" id="3.1.1.4" evidence="3"/>
<reference evidence="3" key="2">
    <citation type="submission" date="2007-04" db="EMBL/GenBank/DDBJ databases">
        <title>The genome of the human body louse.</title>
        <authorList>
            <consortium name="The Human Body Louse Genome Consortium"/>
            <person name="Kirkness E."/>
            <person name="Walenz B."/>
            <person name="Hass B."/>
            <person name="Bruggner R."/>
            <person name="Strausberg R."/>
        </authorList>
    </citation>
    <scope>NUCLEOTIDE SEQUENCE</scope>
    <source>
        <strain evidence="3">USDA</strain>
    </source>
</reference>